<evidence type="ECO:0000256" key="2">
    <source>
        <dbReference type="ARBA" id="ARBA00023125"/>
    </source>
</evidence>
<dbReference type="PANTHER" id="PTHR47691">
    <property type="entry name" value="REGULATOR-RELATED"/>
    <property type="match status" value="1"/>
</dbReference>
<dbReference type="InterPro" id="IPR011990">
    <property type="entry name" value="TPR-like_helical_dom_sf"/>
</dbReference>
<feature type="DNA-binding region" description="OmpR/PhoB-type" evidence="3">
    <location>
        <begin position="1"/>
        <end position="97"/>
    </location>
</feature>
<evidence type="ECO:0000256" key="1">
    <source>
        <dbReference type="ARBA" id="ARBA00005820"/>
    </source>
</evidence>
<dbReference type="EMBL" id="JBHSIM010000012">
    <property type="protein sequence ID" value="MFC4831941.1"/>
    <property type="molecule type" value="Genomic_DNA"/>
</dbReference>
<evidence type="ECO:0000313" key="6">
    <source>
        <dbReference type="EMBL" id="MFC4831941.1"/>
    </source>
</evidence>
<dbReference type="Gene3D" id="1.10.10.10">
    <property type="entry name" value="Winged helix-like DNA-binding domain superfamily/Winged helix DNA-binding domain"/>
    <property type="match status" value="1"/>
</dbReference>
<dbReference type="Pfam" id="PF00486">
    <property type="entry name" value="Trans_reg_C"/>
    <property type="match status" value="1"/>
</dbReference>
<dbReference type="InterPro" id="IPR005158">
    <property type="entry name" value="BTAD"/>
</dbReference>
<keyword evidence="2 3" id="KW-0238">DNA-binding</keyword>
<dbReference type="PRINTS" id="PR00364">
    <property type="entry name" value="DISEASERSIST"/>
</dbReference>
<dbReference type="PANTHER" id="PTHR47691:SF3">
    <property type="entry name" value="HTH-TYPE TRANSCRIPTIONAL REGULATOR RV0890C-RELATED"/>
    <property type="match status" value="1"/>
</dbReference>
<proteinExistence type="inferred from homology"/>
<keyword evidence="7" id="KW-1185">Reference proteome</keyword>
<organism evidence="6 7">
    <name type="scientific">Actinomycetospora chibensis</name>
    <dbReference type="NCBI Taxonomy" id="663606"/>
    <lineage>
        <taxon>Bacteria</taxon>
        <taxon>Bacillati</taxon>
        <taxon>Actinomycetota</taxon>
        <taxon>Actinomycetes</taxon>
        <taxon>Pseudonocardiales</taxon>
        <taxon>Pseudonocardiaceae</taxon>
        <taxon>Actinomycetospora</taxon>
    </lineage>
</organism>
<comment type="caution">
    <text evidence="6">The sequence shown here is derived from an EMBL/GenBank/DDBJ whole genome shotgun (WGS) entry which is preliminary data.</text>
</comment>
<dbReference type="InterPro" id="IPR058852">
    <property type="entry name" value="HTH_77"/>
</dbReference>
<dbReference type="SMART" id="SM01043">
    <property type="entry name" value="BTAD"/>
    <property type="match status" value="1"/>
</dbReference>
<accession>A0ABV9RCM2</accession>
<evidence type="ECO:0000313" key="7">
    <source>
        <dbReference type="Proteomes" id="UP001595909"/>
    </source>
</evidence>
<dbReference type="RefSeq" id="WP_274188809.1">
    <property type="nucleotide sequence ID" value="NZ_BAABHN010000012.1"/>
</dbReference>
<dbReference type="InterPro" id="IPR027417">
    <property type="entry name" value="P-loop_NTPase"/>
</dbReference>
<dbReference type="SUPFAM" id="SSF52540">
    <property type="entry name" value="P-loop containing nucleoside triphosphate hydrolases"/>
    <property type="match status" value="1"/>
</dbReference>
<dbReference type="SMART" id="SM00862">
    <property type="entry name" value="Trans_reg_C"/>
    <property type="match status" value="1"/>
</dbReference>
<dbReference type="Gene3D" id="3.40.50.300">
    <property type="entry name" value="P-loop containing nucleotide triphosphate hydrolases"/>
    <property type="match status" value="1"/>
</dbReference>
<dbReference type="InterPro" id="IPR001867">
    <property type="entry name" value="OmpR/PhoB-type_DNA-bd"/>
</dbReference>
<gene>
    <name evidence="6" type="ORF">ACFPEL_05920</name>
</gene>
<feature type="region of interest" description="Disordered" evidence="4">
    <location>
        <begin position="901"/>
        <end position="920"/>
    </location>
</feature>
<dbReference type="Proteomes" id="UP001595909">
    <property type="component" value="Unassembled WGS sequence"/>
</dbReference>
<protein>
    <submittedName>
        <fullName evidence="6">BTAD domain-containing putative transcriptional regulator</fullName>
    </submittedName>
</protein>
<evidence type="ECO:0000259" key="5">
    <source>
        <dbReference type="PROSITE" id="PS51755"/>
    </source>
</evidence>
<comment type="similarity">
    <text evidence="1">Belongs to the AfsR/DnrI/RedD regulatory family.</text>
</comment>
<reference evidence="7" key="1">
    <citation type="journal article" date="2019" name="Int. J. Syst. Evol. Microbiol.">
        <title>The Global Catalogue of Microorganisms (GCM) 10K type strain sequencing project: providing services to taxonomists for standard genome sequencing and annotation.</title>
        <authorList>
            <consortium name="The Broad Institute Genomics Platform"/>
            <consortium name="The Broad Institute Genome Sequencing Center for Infectious Disease"/>
            <person name="Wu L."/>
            <person name="Ma J."/>
        </authorList>
    </citation>
    <scope>NUCLEOTIDE SEQUENCE [LARGE SCALE GENOMIC DNA]</scope>
    <source>
        <strain evidence="7">CCUG 50347</strain>
    </source>
</reference>
<dbReference type="PROSITE" id="PS51755">
    <property type="entry name" value="OMPR_PHOB"/>
    <property type="match status" value="1"/>
</dbReference>
<dbReference type="SUPFAM" id="SSF48452">
    <property type="entry name" value="TPR-like"/>
    <property type="match status" value="1"/>
</dbReference>
<dbReference type="SUPFAM" id="SSF46894">
    <property type="entry name" value="C-terminal effector domain of the bipartite response regulators"/>
    <property type="match status" value="1"/>
</dbReference>
<dbReference type="Pfam" id="PF25872">
    <property type="entry name" value="HTH_77"/>
    <property type="match status" value="1"/>
</dbReference>
<evidence type="ECO:0000256" key="4">
    <source>
        <dbReference type="SAM" id="MobiDB-lite"/>
    </source>
</evidence>
<feature type="domain" description="OmpR/PhoB-type" evidence="5">
    <location>
        <begin position="1"/>
        <end position="97"/>
    </location>
</feature>
<evidence type="ECO:0000256" key="3">
    <source>
        <dbReference type="PROSITE-ProRule" id="PRU01091"/>
    </source>
</evidence>
<dbReference type="Pfam" id="PF03704">
    <property type="entry name" value="BTAD"/>
    <property type="match status" value="1"/>
</dbReference>
<sequence>MGVAEAVRVDVLGPLRLSVDGASVEVRGPKRRVVLALLALAEGRTVSVEQVVDALWPDDPPESARATVHSHVSRLRADLRAAAPRLTTDEGGYRLHLDDDGLDLRRVRDLRDRARDLVAADPATAAALLREARGSWRGTALVDLVEVPPLRAVAQAAHELWCDVTDRLTDALIAAGAAGEALGPAAEAVADDPLREPAVLLLVRALAATGQAPRALRTAREFRARLAEETGLDPSPALAALESDVAAGAAGPVAVPEIVVPAPPVPPVPSVPSDLHGRDRELAATGRLLTTERLVTVVGTGGVGKTRIARELARRHPDAATLMLAAITDAAGIPDALAAALRLGSITGDVLTACLDVLDASPRLLVLDNCEHLLDAVRDLVVELLERCPGVTLLTTSREPLGLAEEAVVRLAPLPDDAAVAVFLDRARRVRPDLSFSADELREVAEIVRRLEGLPLAVELAAGRLSTFAPAALALRLDRALDLLGSRALHARHRTLRATVAWSYDLLTDEEQRLFRHLSAFADGVDLIAVEGVATALGLAGDAGDLLARLVDASMVEVGTEPSGRTRYRLLETLRAFGRDRLVAAGEVDAADRHVVRWAVELAAWAERTALTAQEAVVGPVLRRELGNLRAAWRLARTRGDLDSAAAVAVSLAEIAYWQDLREVRALATELVDDPALAGHPFESRVWGHASHDAYLRGDAVEAERLARRGLARARDDEGRRVCLAALGEARLSRGAWDDAVTHDVAAWGLAERPRPEPGVGALAALYGGDPRKARELAALLPTGDVPSLLGLAAYVTAEIDSVEGRTDAAEEGYSVAMARARSVGSTFLEAIAAVGLASLRSRSGRIGAALVGYRDVIDHWAAGGNWSHQWVTLRNLADLLRNLGDAGTADLLDAAADRAPDAHDDLRGRGRVPPERAPDREQALVLARTAIARHLAGRDSAVHAG</sequence>
<dbReference type="InterPro" id="IPR016032">
    <property type="entry name" value="Sig_transdc_resp-reg_C-effctor"/>
</dbReference>
<dbReference type="Gene3D" id="1.25.40.10">
    <property type="entry name" value="Tetratricopeptide repeat domain"/>
    <property type="match status" value="1"/>
</dbReference>
<dbReference type="InterPro" id="IPR036388">
    <property type="entry name" value="WH-like_DNA-bd_sf"/>
</dbReference>
<name>A0ABV9RCM2_9PSEU</name>